<dbReference type="AlphaFoldDB" id="A0A9P4UHD6"/>
<name>A0A9P4UHD6_9PLEO</name>
<comment type="caution">
    <text evidence="2">The sequence shown here is derived from an EMBL/GenBank/DDBJ whole genome shotgun (WGS) entry which is preliminary data.</text>
</comment>
<reference evidence="2" key="1">
    <citation type="journal article" date="2020" name="Stud. Mycol.">
        <title>101 Dothideomycetes genomes: a test case for predicting lifestyles and emergence of pathogens.</title>
        <authorList>
            <person name="Haridas S."/>
            <person name="Albert R."/>
            <person name="Binder M."/>
            <person name="Bloem J."/>
            <person name="Labutti K."/>
            <person name="Salamov A."/>
            <person name="Andreopoulos B."/>
            <person name="Baker S."/>
            <person name="Barry K."/>
            <person name="Bills G."/>
            <person name="Bluhm B."/>
            <person name="Cannon C."/>
            <person name="Castanera R."/>
            <person name="Culley D."/>
            <person name="Daum C."/>
            <person name="Ezra D."/>
            <person name="Gonzalez J."/>
            <person name="Henrissat B."/>
            <person name="Kuo A."/>
            <person name="Liang C."/>
            <person name="Lipzen A."/>
            <person name="Lutzoni F."/>
            <person name="Magnuson J."/>
            <person name="Mondo S."/>
            <person name="Nolan M."/>
            <person name="Ohm R."/>
            <person name="Pangilinan J."/>
            <person name="Park H.-J."/>
            <person name="Ramirez L."/>
            <person name="Alfaro M."/>
            <person name="Sun H."/>
            <person name="Tritt A."/>
            <person name="Yoshinaga Y."/>
            <person name="Zwiers L.-H."/>
            <person name="Turgeon B."/>
            <person name="Goodwin S."/>
            <person name="Spatafora J."/>
            <person name="Crous P."/>
            <person name="Grigoriev I."/>
        </authorList>
    </citation>
    <scope>NUCLEOTIDE SEQUENCE</scope>
    <source>
        <strain evidence="2">CBS 690.94</strain>
    </source>
</reference>
<proteinExistence type="predicted"/>
<dbReference type="Proteomes" id="UP000799764">
    <property type="component" value="Unassembled WGS sequence"/>
</dbReference>
<feature type="signal peptide" evidence="1">
    <location>
        <begin position="1"/>
        <end position="19"/>
    </location>
</feature>
<gene>
    <name evidence="2" type="ORF">P171DRAFT_480549</name>
</gene>
<dbReference type="EMBL" id="MU001494">
    <property type="protein sequence ID" value="KAF2449468.1"/>
    <property type="molecule type" value="Genomic_DNA"/>
</dbReference>
<feature type="chain" id="PRO_5040133323" evidence="1">
    <location>
        <begin position="20"/>
        <end position="108"/>
    </location>
</feature>
<sequence length="108" mass="11766">MYLINIILNLCFLASSTAAILSLPDPDGDFCATAYGYLIPNGVNLYKNTCGSVSSNKAATATNAQNLNCVTCWFFSGDNCGSDIVWYGLIAPKQKIYFNPARSYICRK</sequence>
<evidence type="ECO:0000256" key="1">
    <source>
        <dbReference type="SAM" id="SignalP"/>
    </source>
</evidence>
<evidence type="ECO:0000313" key="2">
    <source>
        <dbReference type="EMBL" id="KAF2449468.1"/>
    </source>
</evidence>
<evidence type="ECO:0000313" key="3">
    <source>
        <dbReference type="Proteomes" id="UP000799764"/>
    </source>
</evidence>
<organism evidence="2 3">
    <name type="scientific">Karstenula rhodostoma CBS 690.94</name>
    <dbReference type="NCBI Taxonomy" id="1392251"/>
    <lineage>
        <taxon>Eukaryota</taxon>
        <taxon>Fungi</taxon>
        <taxon>Dikarya</taxon>
        <taxon>Ascomycota</taxon>
        <taxon>Pezizomycotina</taxon>
        <taxon>Dothideomycetes</taxon>
        <taxon>Pleosporomycetidae</taxon>
        <taxon>Pleosporales</taxon>
        <taxon>Massarineae</taxon>
        <taxon>Didymosphaeriaceae</taxon>
        <taxon>Karstenula</taxon>
    </lineage>
</organism>
<accession>A0A9P4UHD6</accession>
<dbReference type="OrthoDB" id="10326153at2759"/>
<keyword evidence="3" id="KW-1185">Reference proteome</keyword>
<keyword evidence="1" id="KW-0732">Signal</keyword>
<protein>
    <submittedName>
        <fullName evidence="2">Uncharacterized protein</fullName>
    </submittedName>
</protein>